<dbReference type="AlphaFoldDB" id="A0AAV7PSE0"/>
<accession>A0AAV7PSE0</accession>
<keyword evidence="2" id="KW-1185">Reference proteome</keyword>
<dbReference type="EMBL" id="JANPWB010000011">
    <property type="protein sequence ID" value="KAJ1129910.1"/>
    <property type="molecule type" value="Genomic_DNA"/>
</dbReference>
<protein>
    <submittedName>
        <fullName evidence="1">Uncharacterized protein</fullName>
    </submittedName>
</protein>
<sequence length="66" mass="7696">MEQTARAPRTLLIIRGREGYINGCVRQSLPRALLRIRGHELLLAENKTDDKKTFLQNYTTPLRFLQ</sequence>
<evidence type="ECO:0000313" key="2">
    <source>
        <dbReference type="Proteomes" id="UP001066276"/>
    </source>
</evidence>
<organism evidence="1 2">
    <name type="scientific">Pleurodeles waltl</name>
    <name type="common">Iberian ribbed newt</name>
    <dbReference type="NCBI Taxonomy" id="8319"/>
    <lineage>
        <taxon>Eukaryota</taxon>
        <taxon>Metazoa</taxon>
        <taxon>Chordata</taxon>
        <taxon>Craniata</taxon>
        <taxon>Vertebrata</taxon>
        <taxon>Euteleostomi</taxon>
        <taxon>Amphibia</taxon>
        <taxon>Batrachia</taxon>
        <taxon>Caudata</taxon>
        <taxon>Salamandroidea</taxon>
        <taxon>Salamandridae</taxon>
        <taxon>Pleurodelinae</taxon>
        <taxon>Pleurodeles</taxon>
    </lineage>
</organism>
<evidence type="ECO:0000313" key="1">
    <source>
        <dbReference type="EMBL" id="KAJ1129910.1"/>
    </source>
</evidence>
<gene>
    <name evidence="1" type="ORF">NDU88_008271</name>
</gene>
<proteinExistence type="predicted"/>
<name>A0AAV7PSE0_PLEWA</name>
<comment type="caution">
    <text evidence="1">The sequence shown here is derived from an EMBL/GenBank/DDBJ whole genome shotgun (WGS) entry which is preliminary data.</text>
</comment>
<dbReference type="Proteomes" id="UP001066276">
    <property type="component" value="Chromosome 7"/>
</dbReference>
<reference evidence="1" key="1">
    <citation type="journal article" date="2022" name="bioRxiv">
        <title>Sequencing and chromosome-scale assembly of the giantPleurodeles waltlgenome.</title>
        <authorList>
            <person name="Brown T."/>
            <person name="Elewa A."/>
            <person name="Iarovenko S."/>
            <person name="Subramanian E."/>
            <person name="Araus A.J."/>
            <person name="Petzold A."/>
            <person name="Susuki M."/>
            <person name="Suzuki K.-i.T."/>
            <person name="Hayashi T."/>
            <person name="Toyoda A."/>
            <person name="Oliveira C."/>
            <person name="Osipova E."/>
            <person name="Leigh N.D."/>
            <person name="Simon A."/>
            <person name="Yun M.H."/>
        </authorList>
    </citation>
    <scope>NUCLEOTIDE SEQUENCE</scope>
    <source>
        <strain evidence="1">20211129_DDA</strain>
        <tissue evidence="1">Liver</tissue>
    </source>
</reference>